<dbReference type="PANTHER" id="PTHR18964:SF149">
    <property type="entry name" value="BIFUNCTIONAL UDP-N-ACETYLGLUCOSAMINE 2-EPIMERASE_N-ACETYLMANNOSAMINE KINASE"/>
    <property type="match status" value="1"/>
</dbReference>
<keyword evidence="4" id="KW-1185">Reference proteome</keyword>
<dbReference type="PANTHER" id="PTHR18964">
    <property type="entry name" value="ROK (REPRESSOR, ORF, KINASE) FAMILY"/>
    <property type="match status" value="1"/>
</dbReference>
<evidence type="ECO:0000313" key="3">
    <source>
        <dbReference type="EMBL" id="MBS2553964.1"/>
    </source>
</evidence>
<evidence type="ECO:0000256" key="1">
    <source>
        <dbReference type="ARBA" id="ARBA00006479"/>
    </source>
</evidence>
<comment type="similarity">
    <text evidence="1">Belongs to the ROK (NagC/XylR) family.</text>
</comment>
<sequence length="390" mass="38571">MSGPEQPAAAPRHARAADAPAGDVLAASQESASQESASQESAGHVPAGHVPAAHAAGSQASGAGHALALDVGGTGIKAGLVTRDGRLIRTWRRATRIERGPQAVIDTIADFAAELVDEAAAEGTPVAAAGFALPGIINERTGVGVFSATVGWRDVPFRDLLGARLAVPVAIGHDVRAGGVAEARIGAGRGSARFVFLPLGTSIGGAIMIDGVPNLGPHGMGGEFGHIVVRPGGLPCGCGLHGCLAQYSSAGAVAARYAAAAGTANTGALDVAARLATGDPVARRIWDEAVDVLADALLTTAALLDPDRVVIGGGLAEAGDTLMRPLAEALAAKATYHALPELVTAELGDLAGCLGAGLLAWDLVPGSSVSAAPVSADLVPADPRPGDSAP</sequence>
<dbReference type="InterPro" id="IPR000600">
    <property type="entry name" value="ROK"/>
</dbReference>
<feature type="compositionally biased region" description="Low complexity" evidence="2">
    <location>
        <begin position="17"/>
        <end position="58"/>
    </location>
</feature>
<comment type="caution">
    <text evidence="3">The sequence shown here is derived from an EMBL/GenBank/DDBJ whole genome shotgun (WGS) entry which is preliminary data.</text>
</comment>
<dbReference type="Gene3D" id="3.30.420.40">
    <property type="match status" value="2"/>
</dbReference>
<accession>A0ABS5L744</accession>
<name>A0ABS5L744_9ACTN</name>
<gene>
    <name evidence="3" type="ORF">KGQ19_44635</name>
</gene>
<dbReference type="SUPFAM" id="SSF53067">
    <property type="entry name" value="Actin-like ATPase domain"/>
    <property type="match status" value="1"/>
</dbReference>
<protein>
    <submittedName>
        <fullName evidence="3">ROK family protein</fullName>
    </submittedName>
</protein>
<organism evidence="3 4">
    <name type="scientific">Catenulispora pinistramenti</name>
    <dbReference type="NCBI Taxonomy" id="2705254"/>
    <lineage>
        <taxon>Bacteria</taxon>
        <taxon>Bacillati</taxon>
        <taxon>Actinomycetota</taxon>
        <taxon>Actinomycetes</taxon>
        <taxon>Catenulisporales</taxon>
        <taxon>Catenulisporaceae</taxon>
        <taxon>Catenulispora</taxon>
    </lineage>
</organism>
<dbReference type="EMBL" id="JAAFYZ010000304">
    <property type="protein sequence ID" value="MBS2553964.1"/>
    <property type="molecule type" value="Genomic_DNA"/>
</dbReference>
<dbReference type="InterPro" id="IPR043129">
    <property type="entry name" value="ATPase_NBD"/>
</dbReference>
<evidence type="ECO:0000256" key="2">
    <source>
        <dbReference type="SAM" id="MobiDB-lite"/>
    </source>
</evidence>
<proteinExistence type="inferred from homology"/>
<dbReference type="Pfam" id="PF00480">
    <property type="entry name" value="ROK"/>
    <property type="match status" value="1"/>
</dbReference>
<evidence type="ECO:0000313" key="4">
    <source>
        <dbReference type="Proteomes" id="UP000730482"/>
    </source>
</evidence>
<feature type="region of interest" description="Disordered" evidence="2">
    <location>
        <begin position="1"/>
        <end position="58"/>
    </location>
</feature>
<dbReference type="Proteomes" id="UP000730482">
    <property type="component" value="Unassembled WGS sequence"/>
</dbReference>
<reference evidence="3 4" key="1">
    <citation type="submission" date="2020-02" db="EMBL/GenBank/DDBJ databases">
        <title>Acidophilic actinobacteria isolated from forest soil.</title>
        <authorList>
            <person name="Golinska P."/>
        </authorList>
    </citation>
    <scope>NUCLEOTIDE SEQUENCE [LARGE SCALE GENOMIC DNA]</scope>
    <source>
        <strain evidence="3 4">NL8</strain>
    </source>
</reference>